<accession>A0A0D8I9S1</accession>
<protein>
    <submittedName>
        <fullName evidence="1">Aldo/keto reductase</fullName>
    </submittedName>
</protein>
<gene>
    <name evidence="1" type="ORF">CACET_c25790</name>
</gene>
<dbReference type="PROSITE" id="PS51379">
    <property type="entry name" value="4FE4S_FER_2"/>
    <property type="match status" value="1"/>
</dbReference>
<keyword evidence="2" id="KW-1185">Reference proteome</keyword>
<dbReference type="RefSeq" id="WP_044824716.1">
    <property type="nucleotide sequence ID" value="NZ_CP009687.1"/>
</dbReference>
<dbReference type="PANTHER" id="PTHR43312">
    <property type="entry name" value="D-THREO-ALDOSE 1-DEHYDROGENASE"/>
    <property type="match status" value="1"/>
</dbReference>
<dbReference type="PRINTS" id="PR00069">
    <property type="entry name" value="ALDKETRDTASE"/>
</dbReference>
<reference evidence="1 2" key="1">
    <citation type="submission" date="2014-10" db="EMBL/GenBank/DDBJ databases">
        <title>Genome sequence of Clostridium aceticum DSM 1496.</title>
        <authorList>
            <person name="Poehlein A."/>
            <person name="Schiel-Bengelsdorf B."/>
            <person name="Gottschalk G."/>
            <person name="Duerre P."/>
            <person name="Daniel R."/>
        </authorList>
    </citation>
    <scope>NUCLEOTIDE SEQUENCE [LARGE SCALE GENOMIC DNA]</scope>
    <source>
        <strain evidence="1 2">DSM 1496</strain>
    </source>
</reference>
<sequence>MEKRRLGKTNLNISVIGFGGIPLQRLEDEEAIKLIELAAERGINFIDSARAYGRSEELIGKGIKGNREHWILATKTMARDYESMKKEVEVSLNNFQVKTIDLYQLHNVKTIEDYENVMSENGAYKALVEAKMEGKVKEIGISSHSLEIIEKVVETDDFATIQFPYSAVERQAEAVFKRAAERDIGVIVMKPLSGGALNNGNLALRFILENKSVSVVIPGIDNAQQVYENSEVGIAYKPLSDDERKTLTEIADKLGLTFCRRCGYCLPCPQKIDIPTQFLLSGYYTRYDLQDWALDRYGTLPAKASDCLDCGACEPKCPYDLPIRDMLREVVGNLEGKK</sequence>
<dbReference type="InterPro" id="IPR036812">
    <property type="entry name" value="NAD(P)_OxRdtase_dom_sf"/>
</dbReference>
<dbReference type="CDD" id="cd19100">
    <property type="entry name" value="AKR_unchar"/>
    <property type="match status" value="1"/>
</dbReference>
<proteinExistence type="predicted"/>
<dbReference type="AlphaFoldDB" id="A0A0D8I9S1"/>
<dbReference type="InterPro" id="IPR023210">
    <property type="entry name" value="NADP_OxRdtase_dom"/>
</dbReference>
<dbReference type="Pfam" id="PF00248">
    <property type="entry name" value="Aldo_ket_red"/>
    <property type="match status" value="1"/>
</dbReference>
<dbReference type="InterPro" id="IPR017900">
    <property type="entry name" value="4Fe4S_Fe_S_CS"/>
</dbReference>
<dbReference type="InterPro" id="IPR020471">
    <property type="entry name" value="AKR"/>
</dbReference>
<evidence type="ECO:0000313" key="1">
    <source>
        <dbReference type="EMBL" id="AKL96024.1"/>
    </source>
</evidence>
<dbReference type="PANTHER" id="PTHR43312:SF1">
    <property type="entry name" value="NADP-DEPENDENT OXIDOREDUCTASE DOMAIN-CONTAINING PROTEIN"/>
    <property type="match status" value="1"/>
</dbReference>
<dbReference type="Proteomes" id="UP000035704">
    <property type="component" value="Chromosome"/>
</dbReference>
<dbReference type="Pfam" id="PF13534">
    <property type="entry name" value="Fer4_17"/>
    <property type="match status" value="1"/>
</dbReference>
<dbReference type="Gene3D" id="3.20.20.100">
    <property type="entry name" value="NADP-dependent oxidoreductase domain"/>
    <property type="match status" value="1"/>
</dbReference>
<dbReference type="KEGG" id="cace:CACET_c25790"/>
<dbReference type="GO" id="GO:0016491">
    <property type="term" value="F:oxidoreductase activity"/>
    <property type="evidence" value="ECO:0007669"/>
    <property type="project" value="InterPro"/>
</dbReference>
<dbReference type="InterPro" id="IPR053135">
    <property type="entry name" value="AKR2_Oxidoreductase"/>
</dbReference>
<dbReference type="SUPFAM" id="SSF46548">
    <property type="entry name" value="alpha-helical ferredoxin"/>
    <property type="match status" value="1"/>
</dbReference>
<name>A0A0D8I9S1_9CLOT</name>
<dbReference type="OrthoDB" id="9773828at2"/>
<dbReference type="PROSITE" id="PS00198">
    <property type="entry name" value="4FE4S_FER_1"/>
    <property type="match status" value="1"/>
</dbReference>
<evidence type="ECO:0000313" key="2">
    <source>
        <dbReference type="Proteomes" id="UP000035704"/>
    </source>
</evidence>
<dbReference type="EMBL" id="CP009687">
    <property type="protein sequence ID" value="AKL96024.1"/>
    <property type="molecule type" value="Genomic_DNA"/>
</dbReference>
<dbReference type="InterPro" id="IPR017896">
    <property type="entry name" value="4Fe4S_Fe-S-bd"/>
</dbReference>
<dbReference type="PATRIC" id="fig|84022.5.peg.137"/>
<organism evidence="1 2">
    <name type="scientific">Clostridium aceticum</name>
    <dbReference type="NCBI Taxonomy" id="84022"/>
    <lineage>
        <taxon>Bacteria</taxon>
        <taxon>Bacillati</taxon>
        <taxon>Bacillota</taxon>
        <taxon>Clostridia</taxon>
        <taxon>Eubacteriales</taxon>
        <taxon>Clostridiaceae</taxon>
        <taxon>Clostridium</taxon>
    </lineage>
</organism>
<dbReference type="SUPFAM" id="SSF51430">
    <property type="entry name" value="NAD(P)-linked oxidoreductase"/>
    <property type="match status" value="1"/>
</dbReference>